<dbReference type="EMBL" id="BMJC01000001">
    <property type="protein sequence ID" value="GGA86926.1"/>
    <property type="molecule type" value="Genomic_DNA"/>
</dbReference>
<protein>
    <submittedName>
        <fullName evidence="1">Uncharacterized protein</fullName>
    </submittedName>
</protein>
<sequence>MKIWLFIVAALVLMFGGCYVYALITAKPHWVYLHSLGNDGKTLTVFYPKVFMDNNEMYIIPGKWTSSSLPDTNYVKTHPNSQMALQVNWLPNDGRDLKFEFPIKNDNYEIHLDTSRYMVFDFIDKGDTFHSPKYRGFEYYEWITGGPNDHSPK</sequence>
<organism evidence="1 2">
    <name type="scientific">Puia dinghuensis</name>
    <dbReference type="NCBI Taxonomy" id="1792502"/>
    <lineage>
        <taxon>Bacteria</taxon>
        <taxon>Pseudomonadati</taxon>
        <taxon>Bacteroidota</taxon>
        <taxon>Chitinophagia</taxon>
        <taxon>Chitinophagales</taxon>
        <taxon>Chitinophagaceae</taxon>
        <taxon>Puia</taxon>
    </lineage>
</organism>
<dbReference type="Proteomes" id="UP000607559">
    <property type="component" value="Unassembled WGS sequence"/>
</dbReference>
<proteinExistence type="predicted"/>
<comment type="caution">
    <text evidence="1">The sequence shown here is derived from an EMBL/GenBank/DDBJ whole genome shotgun (WGS) entry which is preliminary data.</text>
</comment>
<evidence type="ECO:0000313" key="1">
    <source>
        <dbReference type="EMBL" id="GGA86926.1"/>
    </source>
</evidence>
<evidence type="ECO:0000313" key="2">
    <source>
        <dbReference type="Proteomes" id="UP000607559"/>
    </source>
</evidence>
<name>A0A8J2U8X9_9BACT</name>
<dbReference type="PROSITE" id="PS51257">
    <property type="entry name" value="PROKAR_LIPOPROTEIN"/>
    <property type="match status" value="1"/>
</dbReference>
<accession>A0A8J2U8X9</accession>
<keyword evidence="2" id="KW-1185">Reference proteome</keyword>
<gene>
    <name evidence="1" type="ORF">GCM10011511_07500</name>
</gene>
<dbReference type="AlphaFoldDB" id="A0A8J2U8X9"/>
<dbReference type="RefSeq" id="WP_188928695.1">
    <property type="nucleotide sequence ID" value="NZ_BMJC01000001.1"/>
</dbReference>
<reference evidence="1" key="2">
    <citation type="submission" date="2020-09" db="EMBL/GenBank/DDBJ databases">
        <authorList>
            <person name="Sun Q."/>
            <person name="Zhou Y."/>
        </authorList>
    </citation>
    <scope>NUCLEOTIDE SEQUENCE</scope>
    <source>
        <strain evidence="1">CGMCC 1.15448</strain>
    </source>
</reference>
<reference evidence="1" key="1">
    <citation type="journal article" date="2014" name="Int. J. Syst. Evol. Microbiol.">
        <title>Complete genome sequence of Corynebacterium casei LMG S-19264T (=DSM 44701T), isolated from a smear-ripened cheese.</title>
        <authorList>
            <consortium name="US DOE Joint Genome Institute (JGI-PGF)"/>
            <person name="Walter F."/>
            <person name="Albersmeier A."/>
            <person name="Kalinowski J."/>
            <person name="Ruckert C."/>
        </authorList>
    </citation>
    <scope>NUCLEOTIDE SEQUENCE</scope>
    <source>
        <strain evidence="1">CGMCC 1.15448</strain>
    </source>
</reference>